<dbReference type="Gene3D" id="3.80.10.10">
    <property type="entry name" value="Ribonuclease Inhibitor"/>
    <property type="match status" value="1"/>
</dbReference>
<evidence type="ECO:0000313" key="2">
    <source>
        <dbReference type="Proteomes" id="UP000663888"/>
    </source>
</evidence>
<reference evidence="1" key="1">
    <citation type="submission" date="2021-01" db="EMBL/GenBank/DDBJ databases">
        <authorList>
            <person name="Kaushik A."/>
        </authorList>
    </citation>
    <scope>NUCLEOTIDE SEQUENCE</scope>
    <source>
        <strain evidence="1">AG4-R118</strain>
    </source>
</reference>
<dbReference type="AlphaFoldDB" id="A0A8H2X0L6"/>
<comment type="caution">
    <text evidence="1">The sequence shown here is derived from an EMBL/GenBank/DDBJ whole genome shotgun (WGS) entry which is preliminary data.</text>
</comment>
<evidence type="ECO:0000313" key="1">
    <source>
        <dbReference type="EMBL" id="CAE6414802.1"/>
    </source>
</evidence>
<sequence length="545" mass="62117">MSLGTISTRFDPNFISQSGMLSNAQSPLLLPEIAQHIGSFAGDRERRDLAYTCKQLFSSVAPVIWKEIPDIKIVIQLIPGVKLVEVPYGDEGSGEGGITPMAMIPDDSLSTEDWTRYWFYAPFVQHLNLFAFCNDDYWIEGSRFLFTKLNRRPLLPNLRRLSFFGMQGHSRFDRLVWFASCLSPTLQRLRLIDIPEGPEEEDMVRPAWLLLSTLAKHFDASIPDVPSDIVDWDPSKSMPALLFPGDYQGGLFLFDNLPAPTSLRYLYIRLPQLWQTTIYILGCLPLLEELEMGFYDCRDEVAPTPNSNEILLPPDSFPSLRRLRLHSMPSTVRCHELWAIKPMFSGLLLLSLDIHMIDYGTDSGRSTFNPPQLIYHNCPKLESLSLHIGYKTQPLELMLDLLSIIPLKALCLYLGTGYNLEVEDPATCSWRIFPHLRHLSLSKILGVPELKLLPKIAKACPNLEWLHIQSTDPFGLREQPMDTGCVDHTAYQSIEIETDMPGDYPPYMEEILQEYWNTSCCNMSSFLKAIWPNASFLPLSDEEFD</sequence>
<dbReference type="InterPro" id="IPR032675">
    <property type="entry name" value="LRR_dom_sf"/>
</dbReference>
<name>A0A8H2X0L6_9AGAM</name>
<dbReference type="OrthoDB" id="3256943at2759"/>
<gene>
    <name evidence="1" type="ORF">RDB_LOCUS15545</name>
</gene>
<accession>A0A8H2X0L6</accession>
<dbReference type="SUPFAM" id="SSF52047">
    <property type="entry name" value="RNI-like"/>
    <property type="match status" value="1"/>
</dbReference>
<proteinExistence type="predicted"/>
<protein>
    <submittedName>
        <fullName evidence="1">Uncharacterized protein</fullName>
    </submittedName>
</protein>
<organism evidence="1 2">
    <name type="scientific">Rhizoctonia solani</name>
    <dbReference type="NCBI Taxonomy" id="456999"/>
    <lineage>
        <taxon>Eukaryota</taxon>
        <taxon>Fungi</taxon>
        <taxon>Dikarya</taxon>
        <taxon>Basidiomycota</taxon>
        <taxon>Agaricomycotina</taxon>
        <taxon>Agaricomycetes</taxon>
        <taxon>Cantharellales</taxon>
        <taxon>Ceratobasidiaceae</taxon>
        <taxon>Rhizoctonia</taxon>
    </lineage>
</organism>
<dbReference type="EMBL" id="CAJMWX010000369">
    <property type="protein sequence ID" value="CAE6414802.1"/>
    <property type="molecule type" value="Genomic_DNA"/>
</dbReference>
<dbReference type="Proteomes" id="UP000663888">
    <property type="component" value="Unassembled WGS sequence"/>
</dbReference>